<dbReference type="NCBIfam" id="NF009466">
    <property type="entry name" value="PRK12826.1-2"/>
    <property type="match status" value="1"/>
</dbReference>
<feature type="domain" description="Ketoreductase" evidence="3">
    <location>
        <begin position="10"/>
        <end position="183"/>
    </location>
</feature>
<dbReference type="PANTHER" id="PTHR42879">
    <property type="entry name" value="3-OXOACYL-(ACYL-CARRIER-PROTEIN) REDUCTASE"/>
    <property type="match status" value="1"/>
</dbReference>
<dbReference type="InterPro" id="IPR020904">
    <property type="entry name" value="Sc_DH/Rdtase_CS"/>
</dbReference>
<dbReference type="Proteomes" id="UP000035722">
    <property type="component" value="Unassembled WGS sequence"/>
</dbReference>
<organism evidence="4 5">
    <name type="scientific">Pseudarthrobacter siccitolerans</name>
    <dbReference type="NCBI Taxonomy" id="861266"/>
    <lineage>
        <taxon>Bacteria</taxon>
        <taxon>Bacillati</taxon>
        <taxon>Actinomycetota</taxon>
        <taxon>Actinomycetes</taxon>
        <taxon>Micrococcales</taxon>
        <taxon>Micrococcaceae</taxon>
        <taxon>Pseudarthrobacter</taxon>
    </lineage>
</organism>
<comment type="caution">
    <text evidence="4">The sequence shown here is derived from an EMBL/GenBank/DDBJ whole genome shotgun (WGS) entry which is preliminary data.</text>
</comment>
<protein>
    <submittedName>
        <fullName evidence="4">3-oxoacyl-[acyl-carrier protein] reductase</fullName>
        <ecNumber evidence="4">1.1.1.100</ecNumber>
    </submittedName>
</protein>
<dbReference type="InterPro" id="IPR002347">
    <property type="entry name" value="SDR_fam"/>
</dbReference>
<dbReference type="AlphaFoldDB" id="A0A024H8L5"/>
<dbReference type="PROSITE" id="PS00061">
    <property type="entry name" value="ADH_SHORT"/>
    <property type="match status" value="1"/>
</dbReference>
<evidence type="ECO:0000256" key="2">
    <source>
        <dbReference type="ARBA" id="ARBA00023002"/>
    </source>
</evidence>
<dbReference type="FunFam" id="3.40.50.720:FF:000173">
    <property type="entry name" value="3-oxoacyl-[acyl-carrier protein] reductase"/>
    <property type="match status" value="1"/>
</dbReference>
<comment type="similarity">
    <text evidence="1">Belongs to the short-chain dehydrogenases/reductases (SDR) family.</text>
</comment>
<dbReference type="PRINTS" id="PR00080">
    <property type="entry name" value="SDRFAMILY"/>
</dbReference>
<dbReference type="PANTHER" id="PTHR42879:SF2">
    <property type="entry name" value="3-OXOACYL-[ACYL-CARRIER-PROTEIN] REDUCTASE FABG"/>
    <property type="match status" value="1"/>
</dbReference>
<evidence type="ECO:0000313" key="5">
    <source>
        <dbReference type="Proteomes" id="UP000035722"/>
    </source>
</evidence>
<dbReference type="PRINTS" id="PR00081">
    <property type="entry name" value="GDHRDH"/>
</dbReference>
<keyword evidence="5" id="KW-1185">Reference proteome</keyword>
<evidence type="ECO:0000259" key="3">
    <source>
        <dbReference type="SMART" id="SM00822"/>
    </source>
</evidence>
<evidence type="ECO:0000313" key="4">
    <source>
        <dbReference type="EMBL" id="CCQ48119.1"/>
    </source>
</evidence>
<proteinExistence type="inferred from homology"/>
<dbReference type="InterPro" id="IPR036291">
    <property type="entry name" value="NAD(P)-bd_dom_sf"/>
</dbReference>
<dbReference type="EC" id="1.1.1.100" evidence="4"/>
<dbReference type="RefSeq" id="WP_050056893.1">
    <property type="nucleotide sequence ID" value="NZ_CAQI01000053.1"/>
</dbReference>
<reference evidence="5" key="1">
    <citation type="journal article" date="2014" name="Genome Announc.">
        <title>Genome Sequence of Arthrobacter siccitolerans 4J27, a Xeroprotectant-Producing Desiccation-Tolerant Microorganism.</title>
        <authorList>
            <person name="Manzanera M."/>
            <person name="Santa-Cruz-Calvo L."/>
            <person name="Vilchez J.I."/>
            <person name="Garcia-Fontana C."/>
            <person name="Silva-Castro G.A."/>
            <person name="Calvo C."/>
            <person name="Gonzalez-Lopez J."/>
        </authorList>
    </citation>
    <scope>NUCLEOTIDE SEQUENCE [LARGE SCALE GENOMIC DNA]</scope>
    <source>
        <strain evidence="5">4J27</strain>
    </source>
</reference>
<dbReference type="GO" id="GO:0004316">
    <property type="term" value="F:3-oxoacyl-[acyl-carrier-protein] reductase (NADPH) activity"/>
    <property type="evidence" value="ECO:0007669"/>
    <property type="project" value="UniProtKB-EC"/>
</dbReference>
<dbReference type="InterPro" id="IPR057326">
    <property type="entry name" value="KR_dom"/>
</dbReference>
<dbReference type="OrthoDB" id="9808187at2"/>
<dbReference type="SUPFAM" id="SSF51735">
    <property type="entry name" value="NAD(P)-binding Rossmann-fold domains"/>
    <property type="match status" value="1"/>
</dbReference>
<accession>A0A024H8L5</accession>
<name>A0A024H8L5_9MICC</name>
<dbReference type="InterPro" id="IPR050259">
    <property type="entry name" value="SDR"/>
</dbReference>
<gene>
    <name evidence="4" type="ORF">ARTSIC4J27_4116</name>
</gene>
<dbReference type="STRING" id="861266.ARTSIC4J27_4116"/>
<dbReference type="EMBL" id="CAQI01000053">
    <property type="protein sequence ID" value="CCQ48119.1"/>
    <property type="molecule type" value="Genomic_DNA"/>
</dbReference>
<dbReference type="Gene3D" id="3.40.50.720">
    <property type="entry name" value="NAD(P)-binding Rossmann-like Domain"/>
    <property type="match status" value="1"/>
</dbReference>
<sequence length="243" mass="25594">MTLSYDFRGRTAVVTGAARGIGYEIARLFTEGGATVYIADFDPEETVSAAERLGARPLIVDVSSPSVGEVIDQVVDEAGSLDILVNNAGILRDGVLWKMTDADWQSVLDVHLTGTFRLTRAAVTPMRAQGFGRIVNVTSYSGMHGNFGQANYAAAKAGIIGFTKTAAKELANFGITVNAISPNAQTRMISSIPDAKLAELTALIPVRRFAEPHEIASGVGFLASDEAAYITGVVLPIDGGVSM</sequence>
<keyword evidence="2 4" id="KW-0560">Oxidoreductase</keyword>
<dbReference type="Pfam" id="PF13561">
    <property type="entry name" value="adh_short_C2"/>
    <property type="match status" value="1"/>
</dbReference>
<evidence type="ECO:0000256" key="1">
    <source>
        <dbReference type="ARBA" id="ARBA00006484"/>
    </source>
</evidence>
<dbReference type="GO" id="GO:0032787">
    <property type="term" value="P:monocarboxylic acid metabolic process"/>
    <property type="evidence" value="ECO:0007669"/>
    <property type="project" value="UniProtKB-ARBA"/>
</dbReference>
<dbReference type="SMART" id="SM00822">
    <property type="entry name" value="PKS_KR"/>
    <property type="match status" value="1"/>
</dbReference>